<keyword evidence="1 4" id="KW-0812">Transmembrane</keyword>
<keyword evidence="7" id="KW-1185">Reference proteome</keyword>
<evidence type="ECO:0000256" key="4">
    <source>
        <dbReference type="SAM" id="Phobius"/>
    </source>
</evidence>
<evidence type="ECO:0000313" key="6">
    <source>
        <dbReference type="EMBL" id="AFL81938.1"/>
    </source>
</evidence>
<accession>I3YY70</accession>
<keyword evidence="3 4" id="KW-0472">Membrane</keyword>
<organism evidence="6 7">
    <name type="scientific">Aequorivita sublithincola (strain DSM 14238 / LMG 21431 / ACAM 643 / 9-3)</name>
    <dbReference type="NCBI Taxonomy" id="746697"/>
    <lineage>
        <taxon>Bacteria</taxon>
        <taxon>Pseudomonadati</taxon>
        <taxon>Bacteroidota</taxon>
        <taxon>Flavobacteriia</taxon>
        <taxon>Flavobacteriales</taxon>
        <taxon>Flavobacteriaceae</taxon>
        <taxon>Aequorivita</taxon>
    </lineage>
</organism>
<evidence type="ECO:0000256" key="3">
    <source>
        <dbReference type="ARBA" id="ARBA00023136"/>
    </source>
</evidence>
<dbReference type="PANTHER" id="PTHR23518">
    <property type="entry name" value="C-METHYLTRANSFERASE"/>
    <property type="match status" value="1"/>
</dbReference>
<sequence>MKTITRTVWILSLVSLFTDMASEMLYPIMPIYLESIGFSILLIGVLEGLVEAVAGLSKGYFGQLSDSKAKRAPFVQLGYSFSALSKPMMAFFIYPLWIFFVRTVDRLGKGIRTGARDAMLSAETTKANKGKVFGFHRSMDTLGAVLGPALALLYLYFNPKDYINLFYIAFIPGVLAVVASFLLKDKKVETASKNVINKQPKKKIGFFSFIKYWKQSSSEYRKVVIGLLFFALFNSSDVFLLLKAKDAGLDDTWVIGIYIFYNLIFALTAYPLGSFADKIGLKKMFVFGLIIFSIVYFGMGLTTNLYAIIALFFGYGIFGAATEGISKAWITNLAKDENTATAIGTFTAFQSIVAMIASVVAGLLWFYFGASVTFFVTAIATVFVIIYFLGNASLNKIITQSQKTTK</sequence>
<evidence type="ECO:0000259" key="5">
    <source>
        <dbReference type="PROSITE" id="PS50850"/>
    </source>
</evidence>
<dbReference type="eggNOG" id="COG2271">
    <property type="taxonomic scope" value="Bacteria"/>
</dbReference>
<dbReference type="InterPro" id="IPR020846">
    <property type="entry name" value="MFS_dom"/>
</dbReference>
<dbReference type="HOGENOM" id="CLU_040020_1_0_10"/>
<dbReference type="PANTHER" id="PTHR23518:SF2">
    <property type="entry name" value="MAJOR FACILITATOR SUPERFAMILY TRANSPORTER"/>
    <property type="match status" value="1"/>
</dbReference>
<dbReference type="InterPro" id="IPR011701">
    <property type="entry name" value="MFS"/>
</dbReference>
<dbReference type="STRING" id="746697.Aeqsu_2481"/>
<dbReference type="RefSeq" id="WP_014783187.1">
    <property type="nucleotide sequence ID" value="NC_018013.1"/>
</dbReference>
<dbReference type="Proteomes" id="UP000006049">
    <property type="component" value="Chromosome"/>
</dbReference>
<dbReference type="PROSITE" id="PS50850">
    <property type="entry name" value="MFS"/>
    <property type="match status" value="1"/>
</dbReference>
<evidence type="ECO:0000313" key="7">
    <source>
        <dbReference type="Proteomes" id="UP000006049"/>
    </source>
</evidence>
<dbReference type="AlphaFoldDB" id="I3YY70"/>
<feature type="transmembrane region" description="Helical" evidence="4">
    <location>
        <begin position="162"/>
        <end position="183"/>
    </location>
</feature>
<dbReference type="GO" id="GO:0022857">
    <property type="term" value="F:transmembrane transporter activity"/>
    <property type="evidence" value="ECO:0007669"/>
    <property type="project" value="InterPro"/>
</dbReference>
<dbReference type="InterPro" id="IPR036259">
    <property type="entry name" value="MFS_trans_sf"/>
</dbReference>
<feature type="transmembrane region" description="Helical" evidence="4">
    <location>
        <begin position="77"/>
        <end position="100"/>
    </location>
</feature>
<name>I3YY70_AEQSU</name>
<evidence type="ECO:0000256" key="1">
    <source>
        <dbReference type="ARBA" id="ARBA00022692"/>
    </source>
</evidence>
<feature type="transmembrane region" description="Helical" evidence="4">
    <location>
        <begin position="31"/>
        <end position="56"/>
    </location>
</feature>
<protein>
    <submittedName>
        <fullName evidence="6">Sugar phosphate permease</fullName>
    </submittedName>
</protein>
<reference evidence="6 7" key="1">
    <citation type="submission" date="2012-06" db="EMBL/GenBank/DDBJ databases">
        <title>The complete genome of Aequorivita sublithincola DSM 14238.</title>
        <authorList>
            <consortium name="US DOE Joint Genome Institute (JGI-PGF)"/>
            <person name="Lucas S."/>
            <person name="Copeland A."/>
            <person name="Lapidus A."/>
            <person name="Goodwin L."/>
            <person name="Pitluck S."/>
            <person name="Peters L."/>
            <person name="Munk A.C.C."/>
            <person name="Kyrpides N."/>
            <person name="Mavromatis K."/>
            <person name="Pagani I."/>
            <person name="Ivanova N."/>
            <person name="Ovchinnikova G."/>
            <person name="Zeytun A."/>
            <person name="Detter J.C."/>
            <person name="Han C."/>
            <person name="Land M."/>
            <person name="Hauser L."/>
            <person name="Markowitz V."/>
            <person name="Cheng J.-F."/>
            <person name="Hugenholtz P."/>
            <person name="Woyke T."/>
            <person name="Wu D."/>
            <person name="Tindall B."/>
            <person name="Faehnrich R."/>
            <person name="Brambilla E."/>
            <person name="Klenk H.-P."/>
            <person name="Eisen J.A."/>
        </authorList>
    </citation>
    <scope>NUCLEOTIDE SEQUENCE [LARGE SCALE GENOMIC DNA]</scope>
    <source>
        <strain evidence="7">DSM 14238 / LMG 21431 / ACAM 643 / 9-3</strain>
    </source>
</reference>
<feature type="transmembrane region" description="Helical" evidence="4">
    <location>
        <begin position="342"/>
        <end position="368"/>
    </location>
</feature>
<proteinExistence type="predicted"/>
<feature type="domain" description="Major facilitator superfamily (MFS) profile" evidence="5">
    <location>
        <begin position="7"/>
        <end position="396"/>
    </location>
</feature>
<feature type="transmembrane region" description="Helical" evidence="4">
    <location>
        <begin position="223"/>
        <end position="241"/>
    </location>
</feature>
<dbReference type="SUPFAM" id="SSF103473">
    <property type="entry name" value="MFS general substrate transporter"/>
    <property type="match status" value="1"/>
</dbReference>
<dbReference type="OrthoDB" id="9803985at2"/>
<feature type="transmembrane region" description="Helical" evidence="4">
    <location>
        <begin position="284"/>
        <end position="301"/>
    </location>
</feature>
<feature type="transmembrane region" description="Helical" evidence="4">
    <location>
        <begin position="307"/>
        <end position="330"/>
    </location>
</feature>
<dbReference type="EMBL" id="CP003280">
    <property type="protein sequence ID" value="AFL81938.1"/>
    <property type="molecule type" value="Genomic_DNA"/>
</dbReference>
<dbReference type="Pfam" id="PF07690">
    <property type="entry name" value="MFS_1"/>
    <property type="match status" value="1"/>
</dbReference>
<feature type="transmembrane region" description="Helical" evidence="4">
    <location>
        <begin position="374"/>
        <end position="394"/>
    </location>
</feature>
<evidence type="ECO:0000256" key="2">
    <source>
        <dbReference type="ARBA" id="ARBA00022989"/>
    </source>
</evidence>
<dbReference type="KEGG" id="asl:Aeqsu_2481"/>
<keyword evidence="2 4" id="KW-1133">Transmembrane helix</keyword>
<dbReference type="CDD" id="cd17370">
    <property type="entry name" value="MFS_MJ1317_like"/>
    <property type="match status" value="1"/>
</dbReference>
<dbReference type="Gene3D" id="1.20.1250.20">
    <property type="entry name" value="MFS general substrate transporter like domains"/>
    <property type="match status" value="2"/>
</dbReference>
<feature type="transmembrane region" description="Helical" evidence="4">
    <location>
        <begin position="253"/>
        <end position="272"/>
    </location>
</feature>
<gene>
    <name evidence="6" type="ordered locus">Aeqsu_2481</name>
</gene>